<evidence type="ECO:0000256" key="9">
    <source>
        <dbReference type="SAM" id="Phobius"/>
    </source>
</evidence>
<feature type="transmembrane region" description="Helical" evidence="9">
    <location>
        <begin position="475"/>
        <end position="498"/>
    </location>
</feature>
<evidence type="ECO:0000256" key="3">
    <source>
        <dbReference type="ARBA" id="ARBA00022448"/>
    </source>
</evidence>
<feature type="transmembrane region" description="Helical" evidence="9">
    <location>
        <begin position="447"/>
        <end position="469"/>
    </location>
</feature>
<sequence>MFQSRSLLPKNEILSNYLKLLDFVYKIFNHSFMSCLRGIIACVPNRHCKQLKALLHDSKNVFSVIPWLDHGIQKTTKNTNNISIFNWVLLQTCGMTEAEVSHATKPQLQGAWQSSNNNRIFCKSEFFTGLLRRNLQFFLTMTLKINSRKNDINNHTYLIGILLLGLISGLTFNLIFFTVPYQLSEAKYTTDIIGSISLAAFPYCLKVIWSPFIDKYSIPFLCSKFGHRRGWALVSQIFLILAMTGFLNISPCNNLYITAIILFIISFCSSTQDIVLDAYRIERPTSKEELSMAFTFSSIGFRLGMLLGSVGTLYLSIIFGWNTVYKFALFITLIGPIVILCIKEPQSKEIHHTTNNLIGLQQYFEVIKKSIISLKNEQQYLLLIILFIFLYKAADSIPMAMSSPLFLDLSFTTHEIAVIYKAYGLLIMIVGGALGGVLAAKMGIFHSVLIGGVIQLLSPLMFMILATIGYDIKPFILTVTVQNFCAGFAGTIISIYFASLCNSEFVATQYSIIASFSSLSRIILASLGGICAKYLTWPVFFLGNTLFSMLFIPIFYKIYRKKLGFVNISKKI</sequence>
<keyword evidence="5" id="KW-0997">Cell inner membrane</keyword>
<evidence type="ECO:0000256" key="4">
    <source>
        <dbReference type="ARBA" id="ARBA00022475"/>
    </source>
</evidence>
<evidence type="ECO:0000256" key="5">
    <source>
        <dbReference type="ARBA" id="ARBA00022519"/>
    </source>
</evidence>
<evidence type="ECO:0000256" key="2">
    <source>
        <dbReference type="ARBA" id="ARBA00008335"/>
    </source>
</evidence>
<evidence type="ECO:0000313" key="11">
    <source>
        <dbReference type="EMBL" id="ABV85207.1"/>
    </source>
</evidence>
<protein>
    <submittedName>
        <fullName evidence="11">AmpG</fullName>
    </submittedName>
</protein>
<evidence type="ECO:0000259" key="10">
    <source>
        <dbReference type="PROSITE" id="PS50850"/>
    </source>
</evidence>
<dbReference type="InterPro" id="IPR004752">
    <property type="entry name" value="AmpG_permease/AT-1"/>
</dbReference>
<feature type="transmembrane region" description="Helical" evidence="9">
    <location>
        <begin position="510"/>
        <end position="530"/>
    </location>
</feature>
<dbReference type="GO" id="GO:0005886">
    <property type="term" value="C:plasma membrane"/>
    <property type="evidence" value="ECO:0007669"/>
    <property type="project" value="UniProtKB-SubCell"/>
</dbReference>
<proteinExistence type="inferred from homology"/>
<dbReference type="InterPro" id="IPR036259">
    <property type="entry name" value="MFS_trans_sf"/>
</dbReference>
<accession>A8F2S1</accession>
<dbReference type="GO" id="GO:0022857">
    <property type="term" value="F:transmembrane transporter activity"/>
    <property type="evidence" value="ECO:0007669"/>
    <property type="project" value="InterPro"/>
</dbReference>
<feature type="transmembrane region" description="Helical" evidence="9">
    <location>
        <begin position="157"/>
        <end position="180"/>
    </location>
</feature>
<comment type="subcellular location">
    <subcellularLocation>
        <location evidence="1">Cell inner membrane</location>
        <topology evidence="1">Multi-pass membrane protein</topology>
    </subcellularLocation>
</comment>
<dbReference type="PANTHER" id="PTHR12778:SF10">
    <property type="entry name" value="MAJOR FACILITATOR SUPERFAMILY DOMAIN-CONTAINING PROTEIN 3"/>
    <property type="match status" value="1"/>
</dbReference>
<keyword evidence="4" id="KW-1003">Cell membrane</keyword>
<dbReference type="InterPro" id="IPR020846">
    <property type="entry name" value="MFS_dom"/>
</dbReference>
<dbReference type="InterPro" id="IPR011701">
    <property type="entry name" value="MFS"/>
</dbReference>
<dbReference type="PROSITE" id="PS50850">
    <property type="entry name" value="MFS"/>
    <property type="match status" value="1"/>
</dbReference>
<feature type="transmembrane region" description="Helical" evidence="9">
    <location>
        <begin position="536"/>
        <end position="556"/>
    </location>
</feature>
<feature type="transmembrane region" description="Helical" evidence="9">
    <location>
        <begin position="230"/>
        <end position="249"/>
    </location>
</feature>
<keyword evidence="8 9" id="KW-0472">Membrane</keyword>
<evidence type="ECO:0000256" key="8">
    <source>
        <dbReference type="ARBA" id="ARBA00023136"/>
    </source>
</evidence>
<feature type="transmembrane region" description="Helical" evidence="9">
    <location>
        <begin position="324"/>
        <end position="342"/>
    </location>
</feature>
<evidence type="ECO:0000256" key="1">
    <source>
        <dbReference type="ARBA" id="ARBA00004429"/>
    </source>
</evidence>
<feature type="transmembrane region" description="Helical" evidence="9">
    <location>
        <begin position="299"/>
        <end position="318"/>
    </location>
</feature>
<keyword evidence="7 9" id="KW-1133">Transmembrane helix</keyword>
<feature type="transmembrane region" description="Helical" evidence="9">
    <location>
        <begin position="255"/>
        <end position="279"/>
    </location>
</feature>
<dbReference type="Proteomes" id="UP000001311">
    <property type="component" value="Chromosome"/>
</dbReference>
<feature type="transmembrane region" description="Helical" evidence="9">
    <location>
        <begin position="420"/>
        <end position="440"/>
    </location>
</feature>
<keyword evidence="3" id="KW-0813">Transport</keyword>
<dbReference type="EMBL" id="CP000683">
    <property type="protein sequence ID" value="ABV85207.1"/>
    <property type="molecule type" value="Genomic_DNA"/>
</dbReference>
<dbReference type="AlphaFoldDB" id="A8F2S1"/>
<dbReference type="HOGENOM" id="CLU_029352_1_2_5"/>
<evidence type="ECO:0000256" key="7">
    <source>
        <dbReference type="ARBA" id="ARBA00022989"/>
    </source>
</evidence>
<dbReference type="Gene3D" id="1.20.1250.20">
    <property type="entry name" value="MFS general substrate transporter like domains"/>
    <property type="match status" value="2"/>
</dbReference>
<dbReference type="Pfam" id="PF07690">
    <property type="entry name" value="MFS_1"/>
    <property type="match status" value="1"/>
</dbReference>
<feature type="transmembrane region" description="Helical" evidence="9">
    <location>
        <begin position="192"/>
        <end position="209"/>
    </location>
</feature>
<reference evidence="11 12" key="1">
    <citation type="journal article" date="2007" name="Genome Res.">
        <title>Lateral gene transfer between obligate intracellular bacteria: evidence from the Rickettsia massiliae genome.</title>
        <authorList>
            <person name="Blanc G."/>
            <person name="Ogata H."/>
            <person name="Robert C."/>
            <person name="Audic S."/>
            <person name="Claverie J.-M."/>
            <person name="Raoult D."/>
        </authorList>
    </citation>
    <scope>NUCLEOTIDE SEQUENCE [LARGE SCALE GENOMIC DNA]</scope>
    <source>
        <strain evidence="12">Mtu5</strain>
    </source>
</reference>
<organism evidence="11 12">
    <name type="scientific">Rickettsia massiliae (strain Mtu5)</name>
    <dbReference type="NCBI Taxonomy" id="416276"/>
    <lineage>
        <taxon>Bacteria</taxon>
        <taxon>Pseudomonadati</taxon>
        <taxon>Pseudomonadota</taxon>
        <taxon>Alphaproteobacteria</taxon>
        <taxon>Rickettsiales</taxon>
        <taxon>Rickettsiaceae</taxon>
        <taxon>Rickettsieae</taxon>
        <taxon>Rickettsia</taxon>
        <taxon>spotted fever group</taxon>
    </lineage>
</organism>
<gene>
    <name evidence="11" type="primary">ampG3</name>
    <name evidence="11" type="ordered locus">RMA_1231</name>
</gene>
<dbReference type="SUPFAM" id="SSF103473">
    <property type="entry name" value="MFS general substrate transporter"/>
    <property type="match status" value="1"/>
</dbReference>
<keyword evidence="12" id="KW-1185">Reference proteome</keyword>
<name>A8F2S1_RICM5</name>
<evidence type="ECO:0000256" key="6">
    <source>
        <dbReference type="ARBA" id="ARBA00022692"/>
    </source>
</evidence>
<feature type="transmembrane region" description="Helical" evidence="9">
    <location>
        <begin position="380"/>
        <end position="400"/>
    </location>
</feature>
<feature type="domain" description="Major facilitator superfamily (MFS) profile" evidence="10">
    <location>
        <begin position="157"/>
        <end position="562"/>
    </location>
</feature>
<dbReference type="KEGG" id="rms:RMA_1231"/>
<evidence type="ECO:0000313" key="12">
    <source>
        <dbReference type="Proteomes" id="UP000001311"/>
    </source>
</evidence>
<dbReference type="PANTHER" id="PTHR12778">
    <property type="entry name" value="SOLUTE CARRIER FAMILY 33 ACETYL-COA TRANSPORTER -RELATED"/>
    <property type="match status" value="1"/>
</dbReference>
<keyword evidence="6 9" id="KW-0812">Transmembrane</keyword>
<comment type="similarity">
    <text evidence="2">Belongs to the major facilitator superfamily.</text>
</comment>